<dbReference type="RefSeq" id="WP_344671417.1">
    <property type="nucleotide sequence ID" value="NZ_BAAAQN010000081.1"/>
</dbReference>
<dbReference type="InterPro" id="IPR035906">
    <property type="entry name" value="MetI-like_sf"/>
</dbReference>
<evidence type="ECO:0000259" key="9">
    <source>
        <dbReference type="PROSITE" id="PS50928"/>
    </source>
</evidence>
<feature type="transmembrane region" description="Helical" evidence="8">
    <location>
        <begin position="37"/>
        <end position="61"/>
    </location>
</feature>
<evidence type="ECO:0000313" key="10">
    <source>
        <dbReference type="EMBL" id="GAA2061005.1"/>
    </source>
</evidence>
<evidence type="ECO:0000256" key="4">
    <source>
        <dbReference type="ARBA" id="ARBA00022475"/>
    </source>
</evidence>
<keyword evidence="3 8" id="KW-0813">Transport</keyword>
<organism evidence="10 11">
    <name type="scientific">Catenulispora yoronensis</name>
    <dbReference type="NCBI Taxonomy" id="450799"/>
    <lineage>
        <taxon>Bacteria</taxon>
        <taxon>Bacillati</taxon>
        <taxon>Actinomycetota</taxon>
        <taxon>Actinomycetes</taxon>
        <taxon>Catenulisporales</taxon>
        <taxon>Catenulisporaceae</taxon>
        <taxon>Catenulispora</taxon>
    </lineage>
</organism>
<proteinExistence type="inferred from homology"/>
<keyword evidence="7 8" id="KW-0472">Membrane</keyword>
<dbReference type="PROSITE" id="PS50928">
    <property type="entry name" value="ABC_TM1"/>
    <property type="match status" value="1"/>
</dbReference>
<evidence type="ECO:0000256" key="1">
    <source>
        <dbReference type="ARBA" id="ARBA00004651"/>
    </source>
</evidence>
<dbReference type="SUPFAM" id="SSF161098">
    <property type="entry name" value="MetI-like"/>
    <property type="match status" value="1"/>
</dbReference>
<comment type="caution">
    <text evidence="10">The sequence shown here is derived from an EMBL/GenBank/DDBJ whole genome shotgun (WGS) entry which is preliminary data.</text>
</comment>
<evidence type="ECO:0000256" key="7">
    <source>
        <dbReference type="ARBA" id="ARBA00023136"/>
    </source>
</evidence>
<dbReference type="Gene3D" id="1.10.3720.10">
    <property type="entry name" value="MetI-like"/>
    <property type="match status" value="1"/>
</dbReference>
<evidence type="ECO:0000256" key="3">
    <source>
        <dbReference type="ARBA" id="ARBA00022448"/>
    </source>
</evidence>
<name>A0ABP5GZ03_9ACTN</name>
<gene>
    <name evidence="10" type="ORF">GCM10009839_84870</name>
</gene>
<dbReference type="PANTHER" id="PTHR42929:SF1">
    <property type="entry name" value="INNER MEMBRANE ABC TRANSPORTER PERMEASE PROTEIN YDCU-RELATED"/>
    <property type="match status" value="1"/>
</dbReference>
<reference evidence="11" key="1">
    <citation type="journal article" date="2019" name="Int. J. Syst. Evol. Microbiol.">
        <title>The Global Catalogue of Microorganisms (GCM) 10K type strain sequencing project: providing services to taxonomists for standard genome sequencing and annotation.</title>
        <authorList>
            <consortium name="The Broad Institute Genomics Platform"/>
            <consortium name="The Broad Institute Genome Sequencing Center for Infectious Disease"/>
            <person name="Wu L."/>
            <person name="Ma J."/>
        </authorList>
    </citation>
    <scope>NUCLEOTIDE SEQUENCE [LARGE SCALE GENOMIC DNA]</scope>
    <source>
        <strain evidence="11">JCM 16014</strain>
    </source>
</reference>
<dbReference type="EMBL" id="BAAAQN010000081">
    <property type="protein sequence ID" value="GAA2061005.1"/>
    <property type="molecule type" value="Genomic_DNA"/>
</dbReference>
<feature type="transmembrane region" description="Helical" evidence="8">
    <location>
        <begin position="291"/>
        <end position="311"/>
    </location>
</feature>
<dbReference type="InterPro" id="IPR000515">
    <property type="entry name" value="MetI-like"/>
</dbReference>
<evidence type="ECO:0000256" key="5">
    <source>
        <dbReference type="ARBA" id="ARBA00022692"/>
    </source>
</evidence>
<feature type="domain" description="ABC transmembrane type-1" evidence="9">
    <location>
        <begin position="94"/>
        <end position="310"/>
    </location>
</feature>
<evidence type="ECO:0000313" key="11">
    <source>
        <dbReference type="Proteomes" id="UP001500751"/>
    </source>
</evidence>
<keyword evidence="5 8" id="KW-0812">Transmembrane</keyword>
<dbReference type="Proteomes" id="UP001500751">
    <property type="component" value="Unassembled WGS sequence"/>
</dbReference>
<evidence type="ECO:0000256" key="6">
    <source>
        <dbReference type="ARBA" id="ARBA00022989"/>
    </source>
</evidence>
<accession>A0ABP5GZ03</accession>
<sequence length="320" mass="35214">MSTPVATTDPAGADAAAGATDAELRADRRARRRRARLPYLLLAPGIVWLIAFFVVPMWSIISTSVEEGDMDAGFVLTWRWANFGDVWSRWNEQIVRSLEYSLMCTLFCLLLALPLAYFIAFKAGRWKNLLMALVVAPFFTSYLIRTLAWKTILADDGWVMHVLTTLHITPLLSGMGWTYSDNSILQTPFSVVCGMVYNFLPFTVLPIYTAMEKIDPRLHEAGQDLYASAWATFRKVTFPLALPGIVGGTLLTFIPAVGDYTNAVMLGGPKTKVIGTVIEQQMIGTGGNLPYGAALSVMLMLGTLVITLAYIKKAGTEEIV</sequence>
<protein>
    <submittedName>
        <fullName evidence="10">ABC transporter permease subunit</fullName>
    </submittedName>
</protein>
<comment type="subcellular location">
    <subcellularLocation>
        <location evidence="1 8">Cell membrane</location>
        <topology evidence="1 8">Multi-pass membrane protein</topology>
    </subcellularLocation>
</comment>
<dbReference type="CDD" id="cd06261">
    <property type="entry name" value="TM_PBP2"/>
    <property type="match status" value="1"/>
</dbReference>
<feature type="transmembrane region" description="Helical" evidence="8">
    <location>
        <begin position="100"/>
        <end position="120"/>
    </location>
</feature>
<feature type="transmembrane region" description="Helical" evidence="8">
    <location>
        <begin position="189"/>
        <end position="208"/>
    </location>
</feature>
<comment type="similarity">
    <text evidence="2">Belongs to the binding-protein-dependent transport system permease family. CysTW subfamily.</text>
</comment>
<evidence type="ECO:0000256" key="8">
    <source>
        <dbReference type="RuleBase" id="RU363032"/>
    </source>
</evidence>
<keyword evidence="4" id="KW-1003">Cell membrane</keyword>
<feature type="transmembrane region" description="Helical" evidence="8">
    <location>
        <begin position="129"/>
        <end position="152"/>
    </location>
</feature>
<keyword evidence="6 8" id="KW-1133">Transmembrane helix</keyword>
<dbReference type="Pfam" id="PF00528">
    <property type="entry name" value="BPD_transp_1"/>
    <property type="match status" value="1"/>
</dbReference>
<evidence type="ECO:0000256" key="2">
    <source>
        <dbReference type="ARBA" id="ARBA00007069"/>
    </source>
</evidence>
<keyword evidence="11" id="KW-1185">Reference proteome</keyword>
<dbReference type="PANTHER" id="PTHR42929">
    <property type="entry name" value="INNER MEMBRANE ABC TRANSPORTER PERMEASE PROTEIN YDCU-RELATED-RELATED"/>
    <property type="match status" value="1"/>
</dbReference>